<feature type="compositionally biased region" description="Polar residues" evidence="1">
    <location>
        <begin position="132"/>
        <end position="141"/>
    </location>
</feature>
<dbReference type="CDD" id="cd14014">
    <property type="entry name" value="STKc_PknB_like"/>
    <property type="match status" value="1"/>
</dbReference>
<dbReference type="Proteomes" id="UP000287352">
    <property type="component" value="Unassembled WGS sequence"/>
</dbReference>
<feature type="region of interest" description="Disordered" evidence="1">
    <location>
        <begin position="273"/>
        <end position="312"/>
    </location>
</feature>
<gene>
    <name evidence="3" type="ORF">KTT_57950</name>
</gene>
<dbReference type="PROSITE" id="PS50011">
    <property type="entry name" value="PROTEIN_KINASE_DOM"/>
    <property type="match status" value="1"/>
</dbReference>
<dbReference type="EMBL" id="BIFR01000002">
    <property type="protein sequence ID" value="GCE15936.1"/>
    <property type="molecule type" value="Genomic_DNA"/>
</dbReference>
<organism evidence="3 4">
    <name type="scientific">Tengunoibacter tsumagoiensis</name>
    <dbReference type="NCBI Taxonomy" id="2014871"/>
    <lineage>
        <taxon>Bacteria</taxon>
        <taxon>Bacillati</taxon>
        <taxon>Chloroflexota</taxon>
        <taxon>Ktedonobacteria</taxon>
        <taxon>Ktedonobacterales</taxon>
        <taxon>Dictyobacteraceae</taxon>
        <taxon>Tengunoibacter</taxon>
    </lineage>
</organism>
<dbReference type="Pfam" id="PF00069">
    <property type="entry name" value="Pkinase"/>
    <property type="match status" value="1"/>
</dbReference>
<dbReference type="InterPro" id="IPR045269">
    <property type="entry name" value="Atg1-like"/>
</dbReference>
<dbReference type="GO" id="GO:0005524">
    <property type="term" value="F:ATP binding"/>
    <property type="evidence" value="ECO:0007669"/>
    <property type="project" value="InterPro"/>
</dbReference>
<evidence type="ECO:0000259" key="2">
    <source>
        <dbReference type="PROSITE" id="PS50011"/>
    </source>
</evidence>
<feature type="region of interest" description="Disordered" evidence="1">
    <location>
        <begin position="350"/>
        <end position="373"/>
    </location>
</feature>
<accession>A0A402AA73</accession>
<evidence type="ECO:0000313" key="4">
    <source>
        <dbReference type="Proteomes" id="UP000287352"/>
    </source>
</evidence>
<feature type="compositionally biased region" description="Polar residues" evidence="1">
    <location>
        <begin position="148"/>
        <end position="184"/>
    </location>
</feature>
<evidence type="ECO:0000313" key="3">
    <source>
        <dbReference type="EMBL" id="GCE15936.1"/>
    </source>
</evidence>
<comment type="caution">
    <text evidence="3">The sequence shown here is derived from an EMBL/GenBank/DDBJ whole genome shotgun (WGS) entry which is preliminary data.</text>
</comment>
<feature type="compositionally biased region" description="Polar residues" evidence="1">
    <location>
        <begin position="273"/>
        <end position="294"/>
    </location>
</feature>
<evidence type="ECO:0000256" key="1">
    <source>
        <dbReference type="SAM" id="MobiDB-lite"/>
    </source>
</evidence>
<dbReference type="GO" id="GO:0004674">
    <property type="term" value="F:protein serine/threonine kinase activity"/>
    <property type="evidence" value="ECO:0007669"/>
    <property type="project" value="InterPro"/>
</dbReference>
<sequence length="658" mass="73284">MNTVTHEIPFSFEQPEQMLNALLKLLQQRLNQHAASPTFQKMQIRQALTVLIIDKQQHRGHYIENLLLTTGYRPVTVVDALDAFTLYLQGSLIPFAIILGQEDDSKRFFLLRLLQQVMQKYEWEAPIIRLTSGQSQPSTQTGIGGPLLTQNTTFPAPPQASTRAFQTGSSFLQQDPGRSSQLPSFAQPAPGRPSNTDPFNPTIQQPSSRPSDTDLFHSPMQSVSGKSSSTGPLTPEAIPFPDYVSAPPLPNAFSDAFSGTPSRADENSFGTFTFPNPLQQKKDSSVTPRTNTVPLSGEKNTLATTPTQPLPILTTPNTSTGPFVWNPPPPSHVTRSVPDSTIQQVPFPEQRIPPTTTRKLPPPQEQKKREKVSLVGQSLGRYQIDALIGGSTYSNVYTIYDRLREQTCAIKAVQTDFLSIDTLELQFDELNIFEQEAEILDKLKHPHIFPILNHGKSYVSGSPFIYKTMPYCAERSLKHWITHHGGIRNFHARQLVPLIVQLADAIQYAHEHHVLYQNFKMSNILVLHNESQIENLQVAIADFAGQDGSFVANSSDAYLYVAPERWEGQVQPASDQYGLAAIAYELFTGRPPFQGNAERIVKQMHLTMQPQAPSVFNPQLPPAVNNVLLCALAKRPHDRFASVAIFAQTLQHSFGLMR</sequence>
<dbReference type="Gene3D" id="1.10.510.10">
    <property type="entry name" value="Transferase(Phosphotransferase) domain 1"/>
    <property type="match status" value="1"/>
</dbReference>
<feature type="domain" description="Protein kinase" evidence="2">
    <location>
        <begin position="382"/>
        <end position="655"/>
    </location>
</feature>
<dbReference type="InterPro" id="IPR011009">
    <property type="entry name" value="Kinase-like_dom_sf"/>
</dbReference>
<dbReference type="AlphaFoldDB" id="A0A402AA73"/>
<dbReference type="SUPFAM" id="SSF56112">
    <property type="entry name" value="Protein kinase-like (PK-like)"/>
    <property type="match status" value="1"/>
</dbReference>
<dbReference type="RefSeq" id="WP_126583336.1">
    <property type="nucleotide sequence ID" value="NZ_BIFR01000002.1"/>
</dbReference>
<dbReference type="PANTHER" id="PTHR24348">
    <property type="entry name" value="SERINE/THREONINE-PROTEIN KINASE UNC-51-RELATED"/>
    <property type="match status" value="1"/>
</dbReference>
<name>A0A402AA73_9CHLR</name>
<keyword evidence="4" id="KW-1185">Reference proteome</keyword>
<reference evidence="4" key="1">
    <citation type="submission" date="2018-12" db="EMBL/GenBank/DDBJ databases">
        <title>Tengunoibacter tsumagoiensis gen. nov., sp. nov., Dictyobacter kobayashii sp. nov., D. alpinus sp. nov., and D. joshuensis sp. nov. and description of Dictyobacteraceae fam. nov. within the order Ktedonobacterales isolated from Tengu-no-mugimeshi.</title>
        <authorList>
            <person name="Wang C.M."/>
            <person name="Zheng Y."/>
            <person name="Sakai Y."/>
            <person name="Toyoda A."/>
            <person name="Minakuchi Y."/>
            <person name="Abe K."/>
            <person name="Yokota A."/>
            <person name="Yabe S."/>
        </authorList>
    </citation>
    <scope>NUCLEOTIDE SEQUENCE [LARGE SCALE GENOMIC DNA]</scope>
    <source>
        <strain evidence="4">Uno3</strain>
    </source>
</reference>
<feature type="region of interest" description="Disordered" evidence="1">
    <location>
        <begin position="132"/>
        <end position="232"/>
    </location>
</feature>
<dbReference type="InterPro" id="IPR000719">
    <property type="entry name" value="Prot_kinase_dom"/>
</dbReference>
<dbReference type="OrthoDB" id="140604at2"/>
<feature type="compositionally biased region" description="Polar residues" evidence="1">
    <location>
        <begin position="219"/>
        <end position="232"/>
    </location>
</feature>
<feature type="compositionally biased region" description="Low complexity" evidence="1">
    <location>
        <begin position="301"/>
        <end position="312"/>
    </location>
</feature>
<proteinExistence type="predicted"/>
<protein>
    <recommendedName>
        <fullName evidence="2">Protein kinase domain-containing protein</fullName>
    </recommendedName>
</protein>
<feature type="compositionally biased region" description="Polar residues" evidence="1">
    <location>
        <begin position="193"/>
        <end position="210"/>
    </location>
</feature>
<dbReference type="GO" id="GO:0005737">
    <property type="term" value="C:cytoplasm"/>
    <property type="evidence" value="ECO:0007669"/>
    <property type="project" value="TreeGrafter"/>
</dbReference>